<gene>
    <name evidence="2" type="ORF">HAZT_HAZT006529</name>
</gene>
<comment type="caution">
    <text evidence="2">The sequence shown here is derived from an EMBL/GenBank/DDBJ whole genome shotgun (WGS) entry which is preliminary data.</text>
</comment>
<feature type="compositionally biased region" description="Basic and acidic residues" evidence="1">
    <location>
        <begin position="321"/>
        <end position="336"/>
    </location>
</feature>
<sequence length="336" mass="35809">MRSPSGPCGDKASGPCGDKGIVPCGAKSSGPCGAKTSGPCEDKTSGPCGDKGSGPCGTKSPTAGPSAADDAGRSLQNGRTNENTKALGPAKEQRPSRDGENMGKNTRSKSRGSSPYSRNVDKSSPGFRSKDSLANSTCRDEKQSKKVLHEVNRNQSDDAKSKHAALSSKQENRSTGCGLGSRRRRARDVEWDMFQNAVVPDYLVDSVSEYNSDREEGSTPNAKSFKAVETLECVFRGPHYGFLRVRPRITSDVDLCNPWTIELLLAGCCCVLCSEQKAVSQHTEADDGRFEAGNFEDRLPSLAVRNTDSVRPNCGTTADSAEGRVGEDGFQEGRGE</sequence>
<organism evidence="2">
    <name type="scientific">Hyalella azteca</name>
    <name type="common">Amphipod</name>
    <dbReference type="NCBI Taxonomy" id="294128"/>
    <lineage>
        <taxon>Eukaryota</taxon>
        <taxon>Metazoa</taxon>
        <taxon>Ecdysozoa</taxon>
        <taxon>Arthropoda</taxon>
        <taxon>Crustacea</taxon>
        <taxon>Multicrustacea</taxon>
        <taxon>Malacostraca</taxon>
        <taxon>Eumalacostraca</taxon>
        <taxon>Peracarida</taxon>
        <taxon>Amphipoda</taxon>
        <taxon>Senticaudata</taxon>
        <taxon>Talitrida</taxon>
        <taxon>Talitroidea</taxon>
        <taxon>Hyalellidae</taxon>
        <taxon>Hyalella</taxon>
    </lineage>
</organism>
<protein>
    <submittedName>
        <fullName evidence="2">Uncharacterized protein</fullName>
    </submittedName>
</protein>
<name>A0A6A0H2A7_HYAAZ</name>
<evidence type="ECO:0000256" key="1">
    <source>
        <dbReference type="SAM" id="MobiDB-lite"/>
    </source>
</evidence>
<reference evidence="2" key="3">
    <citation type="submission" date="2019-06" db="EMBL/GenBank/DDBJ databases">
        <authorList>
            <person name="Poynton C."/>
            <person name="Hasenbein S."/>
            <person name="Benoit J.B."/>
            <person name="Sepulveda M.S."/>
            <person name="Poelchau M.F."/>
            <person name="Murali S.C."/>
            <person name="Chen S."/>
            <person name="Glastad K.M."/>
            <person name="Werren J.H."/>
            <person name="Vineis J.H."/>
            <person name="Bowen J.L."/>
            <person name="Friedrich M."/>
            <person name="Jones J."/>
            <person name="Robertson H.M."/>
            <person name="Feyereisen R."/>
            <person name="Mechler-Hickson A."/>
            <person name="Mathers N."/>
            <person name="Lee C.E."/>
            <person name="Colbourne J.K."/>
            <person name="Biales A."/>
            <person name="Johnston J.S."/>
            <person name="Wellborn G.A."/>
            <person name="Rosendale A.J."/>
            <person name="Cridge A.G."/>
            <person name="Munoz-Torres M.C."/>
            <person name="Bain P.A."/>
            <person name="Manny A.R."/>
            <person name="Major K.M."/>
            <person name="Lambert F.N."/>
            <person name="Vulpe C.D."/>
            <person name="Tuck P."/>
            <person name="Blalock B.J."/>
            <person name="Lin Y.-Y."/>
            <person name="Smith M.E."/>
            <person name="Ochoa-Acuna H."/>
            <person name="Chen M.-J.M."/>
            <person name="Childers C.P."/>
            <person name="Qu J."/>
            <person name="Dugan S."/>
            <person name="Lee S.L."/>
            <person name="Chao H."/>
            <person name="Dinh H."/>
            <person name="Han Y."/>
            <person name="Doddapaneni H."/>
            <person name="Worley K.C."/>
            <person name="Muzny D.M."/>
            <person name="Gibbs R.A."/>
            <person name="Richards S."/>
        </authorList>
    </citation>
    <scope>NUCLEOTIDE SEQUENCE</scope>
    <source>
        <strain evidence="2">HAZT.00-mixed</strain>
        <tissue evidence="2">Whole organism</tissue>
    </source>
</reference>
<evidence type="ECO:0000313" key="2">
    <source>
        <dbReference type="EMBL" id="KAA0197049.1"/>
    </source>
</evidence>
<reference evidence="2" key="1">
    <citation type="submission" date="2014-08" db="EMBL/GenBank/DDBJ databases">
        <authorList>
            <person name="Murali S."/>
            <person name="Richards S."/>
            <person name="Bandaranaike D."/>
            <person name="Bellair M."/>
            <person name="Blankenburg K."/>
            <person name="Chao H."/>
            <person name="Dinh H."/>
            <person name="Doddapaneni H."/>
            <person name="Dugan-Rocha S."/>
            <person name="Elkadiri S."/>
            <person name="Gnanaolivu R."/>
            <person name="Hughes D."/>
            <person name="Lee S."/>
            <person name="Li M."/>
            <person name="Ming W."/>
            <person name="Munidasa M."/>
            <person name="Muniz J."/>
            <person name="Nguyen L."/>
            <person name="Osuji N."/>
            <person name="Pu L.-L."/>
            <person name="Puazo M."/>
            <person name="Skinner E."/>
            <person name="Qu C."/>
            <person name="Quiroz J."/>
            <person name="Raj R."/>
            <person name="Weissenberger G."/>
            <person name="Xin Y."/>
            <person name="Zou X."/>
            <person name="Han Y."/>
            <person name="Worley K."/>
            <person name="Muzny D."/>
            <person name="Gibbs R."/>
        </authorList>
    </citation>
    <scope>NUCLEOTIDE SEQUENCE</scope>
    <source>
        <strain evidence="2">HAZT.00-mixed</strain>
        <tissue evidence="2">Whole organism</tissue>
    </source>
</reference>
<reference evidence="2" key="2">
    <citation type="journal article" date="2018" name="Environ. Sci. Technol.">
        <title>The Toxicogenome of Hyalella azteca: A Model for Sediment Ecotoxicology and Evolutionary Toxicology.</title>
        <authorList>
            <person name="Poynton H.C."/>
            <person name="Hasenbein S."/>
            <person name="Benoit J.B."/>
            <person name="Sepulveda M.S."/>
            <person name="Poelchau M.F."/>
            <person name="Hughes D.S.T."/>
            <person name="Murali S.C."/>
            <person name="Chen S."/>
            <person name="Glastad K.M."/>
            <person name="Goodisman M.A.D."/>
            <person name="Werren J.H."/>
            <person name="Vineis J.H."/>
            <person name="Bowen J.L."/>
            <person name="Friedrich M."/>
            <person name="Jones J."/>
            <person name="Robertson H.M."/>
            <person name="Feyereisen R."/>
            <person name="Mechler-Hickson A."/>
            <person name="Mathers N."/>
            <person name="Lee C.E."/>
            <person name="Colbourne J.K."/>
            <person name="Biales A."/>
            <person name="Johnston J.S."/>
            <person name="Wellborn G.A."/>
            <person name="Rosendale A.J."/>
            <person name="Cridge A.G."/>
            <person name="Munoz-Torres M.C."/>
            <person name="Bain P.A."/>
            <person name="Manny A.R."/>
            <person name="Major K.M."/>
            <person name="Lambert F.N."/>
            <person name="Vulpe C.D."/>
            <person name="Tuck P."/>
            <person name="Blalock B.J."/>
            <person name="Lin Y.Y."/>
            <person name="Smith M.E."/>
            <person name="Ochoa-Acuna H."/>
            <person name="Chen M.M."/>
            <person name="Childers C.P."/>
            <person name="Qu J."/>
            <person name="Dugan S."/>
            <person name="Lee S.L."/>
            <person name="Chao H."/>
            <person name="Dinh H."/>
            <person name="Han Y."/>
            <person name="Doddapaneni H."/>
            <person name="Worley K.C."/>
            <person name="Muzny D.M."/>
            <person name="Gibbs R.A."/>
            <person name="Richards S."/>
        </authorList>
    </citation>
    <scope>NUCLEOTIDE SEQUENCE</scope>
    <source>
        <strain evidence="2">HAZT.00-mixed</strain>
        <tissue evidence="2">Whole organism</tissue>
    </source>
</reference>
<feature type="compositionally biased region" description="Basic and acidic residues" evidence="1">
    <location>
        <begin position="138"/>
        <end position="161"/>
    </location>
</feature>
<accession>A0A6A0H2A7</accession>
<proteinExistence type="predicted"/>
<feature type="compositionally biased region" description="Polar residues" evidence="1">
    <location>
        <begin position="74"/>
        <end position="84"/>
    </location>
</feature>
<feature type="region of interest" description="Disordered" evidence="1">
    <location>
        <begin position="1"/>
        <end position="20"/>
    </location>
</feature>
<feature type="compositionally biased region" description="Basic and acidic residues" evidence="1">
    <location>
        <begin position="91"/>
        <end position="101"/>
    </location>
</feature>
<dbReference type="Proteomes" id="UP000711488">
    <property type="component" value="Unassembled WGS sequence"/>
</dbReference>
<feature type="region of interest" description="Disordered" evidence="1">
    <location>
        <begin position="306"/>
        <end position="336"/>
    </location>
</feature>
<dbReference type="AlphaFoldDB" id="A0A6A0H2A7"/>
<feature type="compositionally biased region" description="Polar residues" evidence="1">
    <location>
        <begin position="306"/>
        <end position="319"/>
    </location>
</feature>
<dbReference type="EMBL" id="JQDR03008529">
    <property type="protein sequence ID" value="KAA0197049.1"/>
    <property type="molecule type" value="Genomic_DNA"/>
</dbReference>
<feature type="region of interest" description="Disordered" evidence="1">
    <location>
        <begin position="27"/>
        <end position="182"/>
    </location>
</feature>